<dbReference type="Gene3D" id="3.10.180.10">
    <property type="entry name" value="2,3-Dihydroxybiphenyl 1,2-Dioxygenase, domain 1"/>
    <property type="match status" value="1"/>
</dbReference>
<organism evidence="2 3">
    <name type="scientific">Hyphobacterium vulgare</name>
    <dbReference type="NCBI Taxonomy" id="1736751"/>
    <lineage>
        <taxon>Bacteria</taxon>
        <taxon>Pseudomonadati</taxon>
        <taxon>Pseudomonadota</taxon>
        <taxon>Alphaproteobacteria</taxon>
        <taxon>Maricaulales</taxon>
        <taxon>Maricaulaceae</taxon>
        <taxon>Hyphobacterium</taxon>
    </lineage>
</organism>
<proteinExistence type="predicted"/>
<feature type="domain" description="VOC" evidence="1">
    <location>
        <begin position="6"/>
        <end position="119"/>
    </location>
</feature>
<evidence type="ECO:0000313" key="3">
    <source>
        <dbReference type="Proteomes" id="UP001595379"/>
    </source>
</evidence>
<accession>A0ABV6ZTY4</accession>
<comment type="caution">
    <text evidence="2">The sequence shown here is derived from an EMBL/GenBank/DDBJ whole genome shotgun (WGS) entry which is preliminary data.</text>
</comment>
<dbReference type="InterPro" id="IPR004360">
    <property type="entry name" value="Glyas_Fos-R_dOase_dom"/>
</dbReference>
<dbReference type="EMBL" id="JBHRSV010000001">
    <property type="protein sequence ID" value="MFC2924879.1"/>
    <property type="molecule type" value="Genomic_DNA"/>
</dbReference>
<dbReference type="Proteomes" id="UP001595379">
    <property type="component" value="Unassembled WGS sequence"/>
</dbReference>
<gene>
    <name evidence="2" type="ORF">ACFOOR_02035</name>
</gene>
<dbReference type="Pfam" id="PF00903">
    <property type="entry name" value="Glyoxalase"/>
    <property type="match status" value="1"/>
</dbReference>
<dbReference type="RefSeq" id="WP_343163418.1">
    <property type="nucleotide sequence ID" value="NZ_JBHRSV010000001.1"/>
</dbReference>
<dbReference type="InterPro" id="IPR037523">
    <property type="entry name" value="VOC_core"/>
</dbReference>
<name>A0ABV6ZTY4_9PROT</name>
<sequence>MSVTAQEALFFLPAKDFERSKRFYADLGFTVAWSSGDLARIEAGPAAFLLQRYYSSDTDGHLMMALTVDDADAWWHRVVDQKLADRFGVLAEPPADRPWGRRDFPISDPTGVLWRIGHDLPKR</sequence>
<dbReference type="PROSITE" id="PS51819">
    <property type="entry name" value="VOC"/>
    <property type="match status" value="1"/>
</dbReference>
<evidence type="ECO:0000313" key="2">
    <source>
        <dbReference type="EMBL" id="MFC2924879.1"/>
    </source>
</evidence>
<protein>
    <submittedName>
        <fullName evidence="2">VOC family protein</fullName>
    </submittedName>
</protein>
<dbReference type="InterPro" id="IPR029068">
    <property type="entry name" value="Glyas_Bleomycin-R_OHBP_Dase"/>
</dbReference>
<dbReference type="SUPFAM" id="SSF54593">
    <property type="entry name" value="Glyoxalase/Bleomycin resistance protein/Dihydroxybiphenyl dioxygenase"/>
    <property type="match status" value="1"/>
</dbReference>
<keyword evidence="3" id="KW-1185">Reference proteome</keyword>
<evidence type="ECO:0000259" key="1">
    <source>
        <dbReference type="PROSITE" id="PS51819"/>
    </source>
</evidence>
<reference evidence="3" key="1">
    <citation type="journal article" date="2019" name="Int. J. Syst. Evol. Microbiol.">
        <title>The Global Catalogue of Microorganisms (GCM) 10K type strain sequencing project: providing services to taxonomists for standard genome sequencing and annotation.</title>
        <authorList>
            <consortium name="The Broad Institute Genomics Platform"/>
            <consortium name="The Broad Institute Genome Sequencing Center for Infectious Disease"/>
            <person name="Wu L."/>
            <person name="Ma J."/>
        </authorList>
    </citation>
    <scope>NUCLEOTIDE SEQUENCE [LARGE SCALE GENOMIC DNA]</scope>
    <source>
        <strain evidence="3">KCTC 52487</strain>
    </source>
</reference>